<dbReference type="InterPro" id="IPR001248">
    <property type="entry name" value="Pur-cyt_permease"/>
</dbReference>
<evidence type="ECO:0000313" key="9">
    <source>
        <dbReference type="EMBL" id="GAA4704474.1"/>
    </source>
</evidence>
<feature type="transmembrane region" description="Helical" evidence="8">
    <location>
        <begin position="206"/>
        <end position="223"/>
    </location>
</feature>
<feature type="transmembrane region" description="Helical" evidence="8">
    <location>
        <begin position="54"/>
        <end position="87"/>
    </location>
</feature>
<keyword evidence="5 8" id="KW-1133">Transmembrane helix</keyword>
<dbReference type="EMBL" id="BAABKM010000002">
    <property type="protein sequence ID" value="GAA4704474.1"/>
    <property type="molecule type" value="Genomic_DNA"/>
</dbReference>
<evidence type="ECO:0000256" key="7">
    <source>
        <dbReference type="PIRNR" id="PIRNR002744"/>
    </source>
</evidence>
<evidence type="ECO:0000256" key="2">
    <source>
        <dbReference type="ARBA" id="ARBA00008974"/>
    </source>
</evidence>
<evidence type="ECO:0000256" key="1">
    <source>
        <dbReference type="ARBA" id="ARBA00004141"/>
    </source>
</evidence>
<dbReference type="InterPro" id="IPR026030">
    <property type="entry name" value="Pur-cyt_permease_Fcy2/21/22"/>
</dbReference>
<evidence type="ECO:0000256" key="3">
    <source>
        <dbReference type="ARBA" id="ARBA00022448"/>
    </source>
</evidence>
<evidence type="ECO:0000256" key="4">
    <source>
        <dbReference type="ARBA" id="ARBA00022692"/>
    </source>
</evidence>
<dbReference type="PIRSF" id="PIRSF002744">
    <property type="entry name" value="Pur-cyt_permease"/>
    <property type="match status" value="1"/>
</dbReference>
<gene>
    <name evidence="9" type="ORF">GCM10023349_22530</name>
</gene>
<dbReference type="Gene3D" id="1.10.4160.10">
    <property type="entry name" value="Hydantoin permease"/>
    <property type="match status" value="1"/>
</dbReference>
<protein>
    <submittedName>
        <fullName evidence="9">Cytosine permease</fullName>
    </submittedName>
</protein>
<dbReference type="RefSeq" id="WP_345521358.1">
    <property type="nucleotide sequence ID" value="NZ_BAABKM010000002.1"/>
</dbReference>
<evidence type="ECO:0000256" key="8">
    <source>
        <dbReference type="SAM" id="Phobius"/>
    </source>
</evidence>
<comment type="caution">
    <text evidence="9">The sequence shown here is derived from an EMBL/GenBank/DDBJ whole genome shotgun (WGS) entry which is preliminary data.</text>
</comment>
<evidence type="ECO:0000256" key="6">
    <source>
        <dbReference type="ARBA" id="ARBA00023136"/>
    </source>
</evidence>
<feature type="transmembrane region" description="Helical" evidence="8">
    <location>
        <begin position="289"/>
        <end position="311"/>
    </location>
</feature>
<accession>A0ABP8XAY1</accession>
<comment type="subcellular location">
    <subcellularLocation>
        <location evidence="1">Membrane</location>
        <topology evidence="1">Multi-pass membrane protein</topology>
    </subcellularLocation>
</comment>
<dbReference type="PANTHER" id="PTHR31806:SF1">
    <property type="entry name" value="PURINE-CYTOSINE PERMEASE FCY2-RELATED"/>
    <property type="match status" value="1"/>
</dbReference>
<keyword evidence="10" id="KW-1185">Reference proteome</keyword>
<reference evidence="10" key="1">
    <citation type="journal article" date="2019" name="Int. J. Syst. Evol. Microbiol.">
        <title>The Global Catalogue of Microorganisms (GCM) 10K type strain sequencing project: providing services to taxonomists for standard genome sequencing and annotation.</title>
        <authorList>
            <consortium name="The Broad Institute Genomics Platform"/>
            <consortium name="The Broad Institute Genome Sequencing Center for Infectious Disease"/>
            <person name="Wu L."/>
            <person name="Ma J."/>
        </authorList>
    </citation>
    <scope>NUCLEOTIDE SEQUENCE [LARGE SCALE GENOMIC DNA]</scope>
    <source>
        <strain evidence="10">JCM 18531</strain>
    </source>
</reference>
<keyword evidence="3 7" id="KW-0813">Transport</keyword>
<evidence type="ECO:0000313" key="10">
    <source>
        <dbReference type="Proteomes" id="UP001499974"/>
    </source>
</evidence>
<proteinExistence type="inferred from homology"/>
<feature type="transmembrane region" description="Helical" evidence="8">
    <location>
        <begin position="146"/>
        <end position="164"/>
    </location>
</feature>
<keyword evidence="4 8" id="KW-0812">Transmembrane</keyword>
<keyword evidence="6 7" id="KW-0472">Membrane</keyword>
<feature type="transmembrane region" description="Helical" evidence="8">
    <location>
        <begin position="108"/>
        <end position="131"/>
    </location>
</feature>
<dbReference type="Proteomes" id="UP001499974">
    <property type="component" value="Unassembled WGS sequence"/>
</dbReference>
<feature type="transmembrane region" description="Helical" evidence="8">
    <location>
        <begin position="435"/>
        <end position="452"/>
    </location>
</feature>
<sequence>METVDLPLESRDYGSKVAAVEPGGVELIPLEERHGSPLQLLWTWASPNLEFATVFVGVIGTLFFGLSFVQAACAIVLGTALGSLTHGYLSTMGPRTGLPQMVASRSAFGFWGNALPAVISSVMAGIGWFAVNSVSGALALSSLTDLPGVVCLLIVVGVQVVVAFFGHNFVHVFERFAFPVLAVIFLVAVVVVFTKADPGAPGGGGGFGGFMLLTAATFGYAAGWNPYASDYSRYLAPDTSRVKVFACAGLGIFLSCTLLELAGAAAVTAGPDPFFGNPTTAFTDLLPGVLGNLTLLAIALGAVCANILNIYSGAMAFLTLEIRLPSHIRRALVASVFGVIGFFVGWSGLDDAGAKYENFLLVIAYWVAPWLGVVLTDRLLRRGTDPIGTMLTRGYRNWAGPVAFVVAAVVSIWLFSDQTRYVGPVASAHPGLGDLTPVVGFVLAAAAYALLFRPLAAPAPPVPAEVASVA</sequence>
<comment type="similarity">
    <text evidence="2 7">Belongs to the purine-cytosine permease (2.A.39) family.</text>
</comment>
<dbReference type="PANTHER" id="PTHR31806">
    <property type="entry name" value="PURINE-CYTOSINE PERMEASE FCY2-RELATED"/>
    <property type="match status" value="1"/>
</dbReference>
<feature type="transmembrane region" description="Helical" evidence="8">
    <location>
        <begin position="244"/>
        <end position="269"/>
    </location>
</feature>
<organism evidence="9 10">
    <name type="scientific">Nocardioides conyzicola</name>
    <dbReference type="NCBI Taxonomy" id="1651781"/>
    <lineage>
        <taxon>Bacteria</taxon>
        <taxon>Bacillati</taxon>
        <taxon>Actinomycetota</taxon>
        <taxon>Actinomycetes</taxon>
        <taxon>Propionibacteriales</taxon>
        <taxon>Nocardioidaceae</taxon>
        <taxon>Nocardioides</taxon>
    </lineage>
</organism>
<dbReference type="Pfam" id="PF02133">
    <property type="entry name" value="Transp_cyt_pur"/>
    <property type="match status" value="1"/>
</dbReference>
<evidence type="ECO:0000256" key="5">
    <source>
        <dbReference type="ARBA" id="ARBA00022989"/>
    </source>
</evidence>
<feature type="transmembrane region" description="Helical" evidence="8">
    <location>
        <begin position="397"/>
        <end position="415"/>
    </location>
</feature>
<feature type="transmembrane region" description="Helical" evidence="8">
    <location>
        <begin position="176"/>
        <end position="194"/>
    </location>
</feature>
<feature type="transmembrane region" description="Helical" evidence="8">
    <location>
        <begin position="359"/>
        <end position="376"/>
    </location>
</feature>
<feature type="transmembrane region" description="Helical" evidence="8">
    <location>
        <begin position="331"/>
        <end position="347"/>
    </location>
</feature>
<name>A0ABP8XAY1_9ACTN</name>